<keyword evidence="1" id="KW-0812">Transmembrane</keyword>
<feature type="transmembrane region" description="Helical" evidence="1">
    <location>
        <begin position="68"/>
        <end position="93"/>
    </location>
</feature>
<dbReference type="InterPro" id="IPR008523">
    <property type="entry name" value="DUF805"/>
</dbReference>
<keyword evidence="1" id="KW-0472">Membrane</keyword>
<dbReference type="STRING" id="40215.BVL33_02285"/>
<dbReference type="AlphaFoldDB" id="A0A365PN26"/>
<name>A0A365PN26_ACIJU</name>
<evidence type="ECO:0000313" key="2">
    <source>
        <dbReference type="EMBL" id="RBA50213.1"/>
    </source>
</evidence>
<keyword evidence="1" id="KW-1133">Transmembrane helix</keyword>
<dbReference type="PANTHER" id="PTHR34980">
    <property type="entry name" value="INNER MEMBRANE PROTEIN-RELATED-RELATED"/>
    <property type="match status" value="1"/>
</dbReference>
<gene>
    <name evidence="2" type="ORF">DC346_00625</name>
</gene>
<sequence length="189" mass="21620">MFDSSSTGRNALVKDNPLSPKGRFNRLSYLGWYGLLTIVYLATFICIIVFAGQLSINSVNVNDPIMPAFSGIAVLALVISWFLAFYFQIVFLIRRLHDLNKTGWLSLLLLVPFIQLVFTLYVLLAAGTPHRNDYGDVRPSRTWEKLLALIMILLSLFMIFGMFVFAYYFASPDFWDAPTQMIQNTTEYF</sequence>
<dbReference type="Pfam" id="PF05656">
    <property type="entry name" value="DUF805"/>
    <property type="match status" value="1"/>
</dbReference>
<evidence type="ECO:0000313" key="3">
    <source>
        <dbReference type="Proteomes" id="UP000253688"/>
    </source>
</evidence>
<accession>A0A365PN26</accession>
<evidence type="ECO:0000256" key="1">
    <source>
        <dbReference type="SAM" id="Phobius"/>
    </source>
</evidence>
<organism evidence="2 3">
    <name type="scientific">Acinetobacter junii</name>
    <dbReference type="NCBI Taxonomy" id="40215"/>
    <lineage>
        <taxon>Bacteria</taxon>
        <taxon>Pseudomonadati</taxon>
        <taxon>Pseudomonadota</taxon>
        <taxon>Gammaproteobacteria</taxon>
        <taxon>Moraxellales</taxon>
        <taxon>Moraxellaceae</taxon>
        <taxon>Acinetobacter</taxon>
    </lineage>
</organism>
<feature type="transmembrane region" description="Helical" evidence="1">
    <location>
        <begin position="146"/>
        <end position="170"/>
    </location>
</feature>
<dbReference type="PANTHER" id="PTHR34980:SF3">
    <property type="entry name" value="BLR8105 PROTEIN"/>
    <property type="match status" value="1"/>
</dbReference>
<dbReference type="EMBL" id="QEWH01000004">
    <property type="protein sequence ID" value="RBA50213.1"/>
    <property type="molecule type" value="Genomic_DNA"/>
</dbReference>
<proteinExistence type="predicted"/>
<dbReference type="GO" id="GO:0005886">
    <property type="term" value="C:plasma membrane"/>
    <property type="evidence" value="ECO:0007669"/>
    <property type="project" value="TreeGrafter"/>
</dbReference>
<reference evidence="2 3" key="1">
    <citation type="submission" date="2018-04" db="EMBL/GenBank/DDBJ databases">
        <title>Acinetobacter junii Genome sequencing and assembly.</title>
        <authorList>
            <person name="Su J."/>
            <person name="Rensing C."/>
            <person name="Mazhar H.S."/>
        </authorList>
    </citation>
    <scope>NUCLEOTIDE SEQUENCE [LARGE SCALE GENOMIC DNA]</scope>
    <source>
        <strain evidence="2 3">SC22</strain>
    </source>
</reference>
<feature type="transmembrane region" description="Helical" evidence="1">
    <location>
        <begin position="105"/>
        <end position="126"/>
    </location>
</feature>
<comment type="caution">
    <text evidence="2">The sequence shown here is derived from an EMBL/GenBank/DDBJ whole genome shotgun (WGS) entry which is preliminary data.</text>
</comment>
<feature type="transmembrane region" description="Helical" evidence="1">
    <location>
        <begin position="30"/>
        <end position="56"/>
    </location>
</feature>
<dbReference type="Proteomes" id="UP000253688">
    <property type="component" value="Unassembled WGS sequence"/>
</dbReference>
<protein>
    <submittedName>
        <fullName evidence="2">DUF805 domain-containing protein</fullName>
    </submittedName>
</protein>
<dbReference type="RefSeq" id="WP_112986102.1">
    <property type="nucleotide sequence ID" value="NZ_CP131470.1"/>
</dbReference>